<organism evidence="10 11">
    <name type="scientific">Helobdella robusta</name>
    <name type="common">Californian leech</name>
    <dbReference type="NCBI Taxonomy" id="6412"/>
    <lineage>
        <taxon>Eukaryota</taxon>
        <taxon>Metazoa</taxon>
        <taxon>Spiralia</taxon>
        <taxon>Lophotrochozoa</taxon>
        <taxon>Annelida</taxon>
        <taxon>Clitellata</taxon>
        <taxon>Hirudinea</taxon>
        <taxon>Rhynchobdellida</taxon>
        <taxon>Glossiphoniidae</taxon>
        <taxon>Helobdella</taxon>
    </lineage>
</organism>
<dbReference type="InterPro" id="IPR050296">
    <property type="entry name" value="Antp_homeobox"/>
</dbReference>
<reference evidence="9 11" key="2">
    <citation type="journal article" date="2013" name="Nature">
        <title>Insights into bilaterian evolution from three spiralian genomes.</title>
        <authorList>
            <person name="Simakov O."/>
            <person name="Marletaz F."/>
            <person name="Cho S.J."/>
            <person name="Edsinger-Gonzales E."/>
            <person name="Havlak P."/>
            <person name="Hellsten U."/>
            <person name="Kuo D.H."/>
            <person name="Larsson T."/>
            <person name="Lv J."/>
            <person name="Arendt D."/>
            <person name="Savage R."/>
            <person name="Osoegawa K."/>
            <person name="de Jong P."/>
            <person name="Grimwood J."/>
            <person name="Chapman J.A."/>
            <person name="Shapiro H."/>
            <person name="Aerts A."/>
            <person name="Otillar R.P."/>
            <person name="Terry A.Y."/>
            <person name="Boore J.L."/>
            <person name="Grigoriev I.V."/>
            <person name="Lindberg D.R."/>
            <person name="Seaver E.C."/>
            <person name="Weisblat D.A."/>
            <person name="Putnam N.H."/>
            <person name="Rokhsar D.S."/>
        </authorList>
    </citation>
    <scope>NUCLEOTIDE SEQUENCE</scope>
</reference>
<evidence type="ECO:0000256" key="6">
    <source>
        <dbReference type="PROSITE-ProRule" id="PRU00108"/>
    </source>
</evidence>
<dbReference type="InterPro" id="IPR009057">
    <property type="entry name" value="Homeodomain-like_sf"/>
</dbReference>
<evidence type="ECO:0000313" key="9">
    <source>
        <dbReference type="EMBL" id="ESN93723.1"/>
    </source>
</evidence>
<dbReference type="RefSeq" id="XP_009028115.1">
    <property type="nucleotide sequence ID" value="XM_009029867.1"/>
</dbReference>
<proteinExistence type="predicted"/>
<feature type="domain" description="Homeobox" evidence="8">
    <location>
        <begin position="1"/>
        <end position="59"/>
    </location>
</feature>
<dbReference type="PANTHER" id="PTHR45659:SF4">
    <property type="entry name" value="HOMEOBOX PROTEIN ABDOMINAL-A"/>
    <property type="match status" value="1"/>
</dbReference>
<dbReference type="KEGG" id="hro:HELRODRAFT_88235"/>
<dbReference type="GeneID" id="20216850"/>
<dbReference type="EMBL" id="KB097594">
    <property type="protein sequence ID" value="ESN93723.1"/>
    <property type="molecule type" value="Genomic_DNA"/>
</dbReference>
<dbReference type="Pfam" id="PF00046">
    <property type="entry name" value="Homeodomain"/>
    <property type="match status" value="1"/>
</dbReference>
<protein>
    <recommendedName>
        <fullName evidence="8">Homeobox domain-containing protein</fullName>
    </recommendedName>
</protein>
<dbReference type="Gene3D" id="1.10.10.60">
    <property type="entry name" value="Homeodomain-like"/>
    <property type="match status" value="1"/>
</dbReference>
<keyword evidence="11" id="KW-1185">Reference proteome</keyword>
<evidence type="ECO:0000256" key="4">
    <source>
        <dbReference type="ARBA" id="ARBA00023155"/>
    </source>
</evidence>
<comment type="subcellular location">
    <subcellularLocation>
        <location evidence="1 6 7">Nucleus</location>
    </subcellularLocation>
</comment>
<evidence type="ECO:0000259" key="8">
    <source>
        <dbReference type="PROSITE" id="PS50071"/>
    </source>
</evidence>
<dbReference type="PRINTS" id="PR00024">
    <property type="entry name" value="HOMEOBOX"/>
</dbReference>
<dbReference type="CDD" id="cd00086">
    <property type="entry name" value="homeodomain"/>
    <property type="match status" value="1"/>
</dbReference>
<keyword evidence="2" id="KW-0217">Developmental protein</keyword>
<dbReference type="InterPro" id="IPR017970">
    <property type="entry name" value="Homeobox_CS"/>
</dbReference>
<dbReference type="SMART" id="SM00389">
    <property type="entry name" value="HOX"/>
    <property type="match status" value="1"/>
</dbReference>
<dbReference type="PROSITE" id="PS50071">
    <property type="entry name" value="HOMEOBOX_2"/>
    <property type="match status" value="1"/>
</dbReference>
<dbReference type="GO" id="GO:0000981">
    <property type="term" value="F:DNA-binding transcription factor activity, RNA polymerase II-specific"/>
    <property type="evidence" value="ECO:0007669"/>
    <property type="project" value="InterPro"/>
</dbReference>
<dbReference type="GO" id="GO:0003677">
    <property type="term" value="F:DNA binding"/>
    <property type="evidence" value="ECO:0007669"/>
    <property type="project" value="UniProtKB-UniRule"/>
</dbReference>
<reference evidence="11" key="1">
    <citation type="submission" date="2012-12" db="EMBL/GenBank/DDBJ databases">
        <authorList>
            <person name="Hellsten U."/>
            <person name="Grimwood J."/>
            <person name="Chapman J.A."/>
            <person name="Shapiro H."/>
            <person name="Aerts A."/>
            <person name="Otillar R.P."/>
            <person name="Terry A.Y."/>
            <person name="Boore J.L."/>
            <person name="Simakov O."/>
            <person name="Marletaz F."/>
            <person name="Cho S.-J."/>
            <person name="Edsinger-Gonzales E."/>
            <person name="Havlak P."/>
            <person name="Kuo D.-H."/>
            <person name="Larsson T."/>
            <person name="Lv J."/>
            <person name="Arendt D."/>
            <person name="Savage R."/>
            <person name="Osoegawa K."/>
            <person name="de Jong P."/>
            <person name="Lindberg D.R."/>
            <person name="Seaver E.C."/>
            <person name="Weisblat D.A."/>
            <person name="Putnam N.H."/>
            <person name="Grigoriev I.V."/>
            <person name="Rokhsar D.S."/>
        </authorList>
    </citation>
    <scope>NUCLEOTIDE SEQUENCE</scope>
</reference>
<evidence type="ECO:0000256" key="5">
    <source>
        <dbReference type="ARBA" id="ARBA00023242"/>
    </source>
</evidence>
<dbReference type="InterPro" id="IPR001356">
    <property type="entry name" value="HD"/>
</dbReference>
<dbReference type="OrthoDB" id="6159439at2759"/>
<dbReference type="eggNOG" id="KOG0489">
    <property type="taxonomic scope" value="Eukaryota"/>
</dbReference>
<accession>T1G703</accession>
<gene>
    <name evidence="10" type="primary">20216850</name>
    <name evidence="9" type="ORF">HELRODRAFT_88235</name>
</gene>
<feature type="DNA-binding region" description="Homeobox" evidence="6">
    <location>
        <begin position="3"/>
        <end position="60"/>
    </location>
</feature>
<sequence length="61" mass="7954">RKRGRQTYTRFQTLELEKEFHFNKYLTRRRRIEISHQLCLTERQVKIWFQNRRMKWKKEAR</sequence>
<dbReference type="EMBL" id="AMQM01007280">
    <property type="status" value="NOT_ANNOTATED_CDS"/>
    <property type="molecule type" value="Genomic_DNA"/>
</dbReference>
<reference evidence="10" key="3">
    <citation type="submission" date="2015-06" db="UniProtKB">
        <authorList>
            <consortium name="EnsemblMetazoa"/>
        </authorList>
    </citation>
    <scope>IDENTIFICATION</scope>
</reference>
<keyword evidence="5 6" id="KW-0539">Nucleus</keyword>
<keyword evidence="4 6" id="KW-0371">Homeobox</keyword>
<name>T1G703_HELRO</name>
<dbReference type="PANTHER" id="PTHR45659">
    <property type="entry name" value="HOMEOBOX PROTEIN HOX"/>
    <property type="match status" value="1"/>
</dbReference>
<evidence type="ECO:0000313" key="10">
    <source>
        <dbReference type="EnsemblMetazoa" id="HelroP88235"/>
    </source>
</evidence>
<dbReference type="STRING" id="6412.T1G703"/>
<dbReference type="Proteomes" id="UP000015101">
    <property type="component" value="Unassembled WGS sequence"/>
</dbReference>
<dbReference type="HOGENOM" id="CLU_049543_10_2_1"/>
<dbReference type="GO" id="GO:0005634">
    <property type="term" value="C:nucleus"/>
    <property type="evidence" value="ECO:0007669"/>
    <property type="project" value="UniProtKB-SubCell"/>
</dbReference>
<keyword evidence="3 6" id="KW-0238">DNA-binding</keyword>
<dbReference type="InParanoid" id="T1G703"/>
<dbReference type="EnsemblMetazoa" id="HelroT88235">
    <property type="protein sequence ID" value="HelroP88235"/>
    <property type="gene ID" value="HelroG88235"/>
</dbReference>
<evidence type="ECO:0000256" key="3">
    <source>
        <dbReference type="ARBA" id="ARBA00023125"/>
    </source>
</evidence>
<dbReference type="SUPFAM" id="SSF46689">
    <property type="entry name" value="Homeodomain-like"/>
    <property type="match status" value="1"/>
</dbReference>
<dbReference type="OMA" id="KKENRGP"/>
<dbReference type="AlphaFoldDB" id="T1G703"/>
<evidence type="ECO:0000256" key="1">
    <source>
        <dbReference type="ARBA" id="ARBA00004123"/>
    </source>
</evidence>
<evidence type="ECO:0000256" key="7">
    <source>
        <dbReference type="RuleBase" id="RU000682"/>
    </source>
</evidence>
<dbReference type="PROSITE" id="PS00027">
    <property type="entry name" value="HOMEOBOX_1"/>
    <property type="match status" value="1"/>
</dbReference>
<dbReference type="CTD" id="20216850"/>
<dbReference type="InterPro" id="IPR020479">
    <property type="entry name" value="HD_metazoa"/>
</dbReference>
<evidence type="ECO:0000313" key="11">
    <source>
        <dbReference type="Proteomes" id="UP000015101"/>
    </source>
</evidence>
<evidence type="ECO:0000256" key="2">
    <source>
        <dbReference type="ARBA" id="ARBA00022473"/>
    </source>
</evidence>